<accession>A0AAD7FK33</accession>
<dbReference type="Pfam" id="PF00106">
    <property type="entry name" value="adh_short"/>
    <property type="match status" value="1"/>
</dbReference>
<dbReference type="SUPFAM" id="SSF51735">
    <property type="entry name" value="NAD(P)-binding Rossmann-fold domains"/>
    <property type="match status" value="1"/>
</dbReference>
<dbReference type="PANTHER" id="PTHR47534">
    <property type="entry name" value="YALI0E05731P"/>
    <property type="match status" value="1"/>
</dbReference>
<evidence type="ECO:0008006" key="4">
    <source>
        <dbReference type="Google" id="ProtNLM"/>
    </source>
</evidence>
<evidence type="ECO:0000256" key="1">
    <source>
        <dbReference type="ARBA" id="ARBA00023002"/>
    </source>
</evidence>
<proteinExistence type="predicted"/>
<sequence>MRQPFVNVHLQPRLPSGGIFQASQMRPSFIINFMPPNASKELQNLSLAGQNNTAVVVGGTLGIGAAVARLLAKLGCSRIIISGRNEGRATQVMQLLKTLAPDGKIEVDFVKADLSDSRGMRAAASAIQTAVGTAGIAYLVMTQSGVPTGTIEENSDGCDRLFAVQAVSRFALAYLLTIGGALAPNASVMSICNQGQQLDDLSVDDLSLKQRVATHSQTSLFLTQSKRDSVVLDSINEEFSIRYPQYRYYSLWPGLVSSEEFSLSKFPGFLKYVAWVGMKLIGTTPDQYANVPVYILVAPDAEKTLGNGRYFDYKLNSTKIGSWASEKRNREALWDKLTGIIGENQDETM</sequence>
<dbReference type="Proteomes" id="UP001221142">
    <property type="component" value="Unassembled WGS sequence"/>
</dbReference>
<dbReference type="GO" id="GO:0016491">
    <property type="term" value="F:oxidoreductase activity"/>
    <property type="evidence" value="ECO:0007669"/>
    <property type="project" value="UniProtKB-KW"/>
</dbReference>
<organism evidence="2 3">
    <name type="scientific">Roridomyces roridus</name>
    <dbReference type="NCBI Taxonomy" id="1738132"/>
    <lineage>
        <taxon>Eukaryota</taxon>
        <taxon>Fungi</taxon>
        <taxon>Dikarya</taxon>
        <taxon>Basidiomycota</taxon>
        <taxon>Agaricomycotina</taxon>
        <taxon>Agaricomycetes</taxon>
        <taxon>Agaricomycetidae</taxon>
        <taxon>Agaricales</taxon>
        <taxon>Marasmiineae</taxon>
        <taxon>Mycenaceae</taxon>
        <taxon>Roridomyces</taxon>
    </lineage>
</organism>
<keyword evidence="1" id="KW-0560">Oxidoreductase</keyword>
<keyword evidence="3" id="KW-1185">Reference proteome</keyword>
<comment type="caution">
    <text evidence="2">The sequence shown here is derived from an EMBL/GenBank/DDBJ whole genome shotgun (WGS) entry which is preliminary data.</text>
</comment>
<dbReference type="AlphaFoldDB" id="A0AAD7FK33"/>
<reference evidence="2" key="1">
    <citation type="submission" date="2023-03" db="EMBL/GenBank/DDBJ databases">
        <title>Massive genome expansion in bonnet fungi (Mycena s.s.) driven by repeated elements and novel gene families across ecological guilds.</title>
        <authorList>
            <consortium name="Lawrence Berkeley National Laboratory"/>
            <person name="Harder C.B."/>
            <person name="Miyauchi S."/>
            <person name="Viragh M."/>
            <person name="Kuo A."/>
            <person name="Thoen E."/>
            <person name="Andreopoulos B."/>
            <person name="Lu D."/>
            <person name="Skrede I."/>
            <person name="Drula E."/>
            <person name="Henrissat B."/>
            <person name="Morin E."/>
            <person name="Kohler A."/>
            <person name="Barry K."/>
            <person name="LaButti K."/>
            <person name="Morin E."/>
            <person name="Salamov A."/>
            <person name="Lipzen A."/>
            <person name="Mereny Z."/>
            <person name="Hegedus B."/>
            <person name="Baldrian P."/>
            <person name="Stursova M."/>
            <person name="Weitz H."/>
            <person name="Taylor A."/>
            <person name="Grigoriev I.V."/>
            <person name="Nagy L.G."/>
            <person name="Martin F."/>
            <person name="Kauserud H."/>
        </authorList>
    </citation>
    <scope>NUCLEOTIDE SEQUENCE</scope>
    <source>
        <strain evidence="2">9284</strain>
    </source>
</reference>
<dbReference type="InterPro" id="IPR002347">
    <property type="entry name" value="SDR_fam"/>
</dbReference>
<dbReference type="InterPro" id="IPR052228">
    <property type="entry name" value="Sec_Metab_Biosynth_Oxidored"/>
</dbReference>
<evidence type="ECO:0000313" key="3">
    <source>
        <dbReference type="Proteomes" id="UP001221142"/>
    </source>
</evidence>
<dbReference type="PANTHER" id="PTHR47534:SF3">
    <property type="entry name" value="ALCOHOL DEHYDROGENASE-LIKE C-TERMINAL DOMAIN-CONTAINING PROTEIN"/>
    <property type="match status" value="1"/>
</dbReference>
<protein>
    <recommendedName>
        <fullName evidence="4">NAD(P)-binding protein</fullName>
    </recommendedName>
</protein>
<gene>
    <name evidence="2" type="ORF">FB45DRAFT_45064</name>
</gene>
<dbReference type="Gene3D" id="3.40.50.720">
    <property type="entry name" value="NAD(P)-binding Rossmann-like Domain"/>
    <property type="match status" value="1"/>
</dbReference>
<name>A0AAD7FK33_9AGAR</name>
<dbReference type="InterPro" id="IPR036291">
    <property type="entry name" value="NAD(P)-bd_dom_sf"/>
</dbReference>
<evidence type="ECO:0000313" key="2">
    <source>
        <dbReference type="EMBL" id="KAJ7628850.1"/>
    </source>
</evidence>
<dbReference type="EMBL" id="JARKIF010000010">
    <property type="protein sequence ID" value="KAJ7628850.1"/>
    <property type="molecule type" value="Genomic_DNA"/>
</dbReference>